<name>A0A3E3IUW7_9FIRM</name>
<protein>
    <recommendedName>
        <fullName evidence="3">L-2-amino-thiazoline-4-carboxylic acid hydrolase</fullName>
    </recommendedName>
</protein>
<evidence type="ECO:0000313" key="1">
    <source>
        <dbReference type="EMBL" id="RGE70870.1"/>
    </source>
</evidence>
<reference evidence="1 2" key="1">
    <citation type="submission" date="2018-08" db="EMBL/GenBank/DDBJ databases">
        <title>A genome reference for cultivated species of the human gut microbiota.</title>
        <authorList>
            <person name="Zou Y."/>
            <person name="Xue W."/>
            <person name="Luo G."/>
        </authorList>
    </citation>
    <scope>NUCLEOTIDE SEQUENCE [LARGE SCALE GENOMIC DNA]</scope>
    <source>
        <strain evidence="1 2">AF26-4BH</strain>
    </source>
</reference>
<gene>
    <name evidence="1" type="ORF">DWY69_15185</name>
</gene>
<sequence length="253" mass="28874">MGDTNLEYDESFGINTFKREICGELGEEFWNKLTEDLILPDMETEAQCQCCNMKAFMEKFDSMTDPETINRILARVRHGVTPSQSAWARVEFLKVGDLDKFLEGHLQKELAAFEKMNAEGKDFYGEEITDEVLEFIRQNPMILAPVRKGRKLYMQAFPANMKEYLSASGEHMKRYYACHCPFAKESILSEAPVSDSLCSCSLRHAMNFAEAFLDRKLNGRVLTSALKGDMVCSYEVSLPDDIMENYVKECPGD</sequence>
<evidence type="ECO:0008006" key="3">
    <source>
        <dbReference type="Google" id="ProtNLM"/>
    </source>
</evidence>
<evidence type="ECO:0000313" key="2">
    <source>
        <dbReference type="Proteomes" id="UP000261166"/>
    </source>
</evidence>
<dbReference type="Proteomes" id="UP000261166">
    <property type="component" value="Unassembled WGS sequence"/>
</dbReference>
<dbReference type="OrthoDB" id="2035251at2"/>
<dbReference type="AlphaFoldDB" id="A0A3E3IUW7"/>
<organism evidence="1 2">
    <name type="scientific">Eisenbergiella massiliensis</name>
    <dbReference type="NCBI Taxonomy" id="1720294"/>
    <lineage>
        <taxon>Bacteria</taxon>
        <taxon>Bacillati</taxon>
        <taxon>Bacillota</taxon>
        <taxon>Clostridia</taxon>
        <taxon>Lachnospirales</taxon>
        <taxon>Lachnospiraceae</taxon>
        <taxon>Eisenbergiella</taxon>
    </lineage>
</organism>
<dbReference type="EMBL" id="QVLU01000013">
    <property type="protein sequence ID" value="RGE70870.1"/>
    <property type="molecule type" value="Genomic_DNA"/>
</dbReference>
<dbReference type="RefSeq" id="WP_025491229.1">
    <property type="nucleotide sequence ID" value="NZ_JBKUNB010000006.1"/>
</dbReference>
<proteinExistence type="predicted"/>
<comment type="caution">
    <text evidence="1">The sequence shown here is derived from an EMBL/GenBank/DDBJ whole genome shotgun (WGS) entry which is preliminary data.</text>
</comment>
<accession>A0A3E3IUW7</accession>